<evidence type="ECO:0000256" key="6">
    <source>
        <dbReference type="ARBA" id="ARBA00029906"/>
    </source>
</evidence>
<feature type="active site" evidence="7">
    <location>
        <position position="110"/>
    </location>
</feature>
<dbReference type="EMBL" id="DVMS01000176">
    <property type="protein sequence ID" value="HIU39248.1"/>
    <property type="molecule type" value="Genomic_DNA"/>
</dbReference>
<dbReference type="PANTHER" id="PTHR43390:SF1">
    <property type="entry name" value="CHLOROPLAST PROCESSING PEPTIDASE"/>
    <property type="match status" value="1"/>
</dbReference>
<dbReference type="PROSITE" id="PS00760">
    <property type="entry name" value="SPASE_I_2"/>
    <property type="match status" value="1"/>
</dbReference>
<comment type="similarity">
    <text evidence="2">Belongs to the peptidase S26 family.</text>
</comment>
<organism evidence="10 11">
    <name type="scientific">Candidatus Limisoma intestinavium</name>
    <dbReference type="NCBI Taxonomy" id="2840856"/>
    <lineage>
        <taxon>Bacteria</taxon>
        <taxon>Pseudomonadati</taxon>
        <taxon>Bacteroidota</taxon>
        <taxon>Bacteroidia</taxon>
        <taxon>Bacteroidales</taxon>
        <taxon>Candidatus Limisoma</taxon>
    </lineage>
</organism>
<comment type="caution">
    <text evidence="10">The sequence shown here is derived from an EMBL/GenBank/DDBJ whole genome shotgun (WGS) entry which is preliminary data.</text>
</comment>
<reference evidence="10" key="1">
    <citation type="submission" date="2020-10" db="EMBL/GenBank/DDBJ databases">
        <authorList>
            <person name="Gilroy R."/>
        </authorList>
    </citation>
    <scope>NUCLEOTIDE SEQUENCE</scope>
    <source>
        <strain evidence="10">17073</strain>
    </source>
</reference>
<dbReference type="AlphaFoldDB" id="A0A9D1IKY9"/>
<gene>
    <name evidence="10" type="ORF">IAD18_06245</name>
</gene>
<keyword evidence="8" id="KW-0812">Transmembrane</keyword>
<feature type="active site" evidence="7">
    <location>
        <position position="264"/>
    </location>
</feature>
<dbReference type="InterPro" id="IPR019758">
    <property type="entry name" value="Pept_S26A_signal_pept_1_CS"/>
</dbReference>
<dbReference type="InterPro" id="IPR000223">
    <property type="entry name" value="Pept_S26A_signal_pept_1"/>
</dbReference>
<feature type="transmembrane region" description="Helical" evidence="8">
    <location>
        <begin position="79"/>
        <end position="100"/>
    </location>
</feature>
<evidence type="ECO:0000256" key="8">
    <source>
        <dbReference type="SAM" id="Phobius"/>
    </source>
</evidence>
<feature type="transmembrane region" description="Helical" evidence="8">
    <location>
        <begin position="25"/>
        <end position="42"/>
    </location>
</feature>
<evidence type="ECO:0000256" key="2">
    <source>
        <dbReference type="ARBA" id="ARBA00009370"/>
    </source>
</evidence>
<reference evidence="10" key="2">
    <citation type="journal article" date="2021" name="PeerJ">
        <title>Extensive microbial diversity within the chicken gut microbiome revealed by metagenomics and culture.</title>
        <authorList>
            <person name="Gilroy R."/>
            <person name="Ravi A."/>
            <person name="Getino M."/>
            <person name="Pursley I."/>
            <person name="Horton D.L."/>
            <person name="Alikhan N.F."/>
            <person name="Baker D."/>
            <person name="Gharbi K."/>
            <person name="Hall N."/>
            <person name="Watson M."/>
            <person name="Adriaenssens E.M."/>
            <person name="Foster-Nyarko E."/>
            <person name="Jarju S."/>
            <person name="Secka A."/>
            <person name="Antonio M."/>
            <person name="Oren A."/>
            <person name="Chaudhuri R.R."/>
            <person name="La Ragione R."/>
            <person name="Hildebrand F."/>
            <person name="Pallen M.J."/>
        </authorList>
    </citation>
    <scope>NUCLEOTIDE SEQUENCE</scope>
    <source>
        <strain evidence="10">17073</strain>
    </source>
</reference>
<dbReference type="CDD" id="cd06530">
    <property type="entry name" value="S26_SPase_I"/>
    <property type="match status" value="2"/>
</dbReference>
<evidence type="ECO:0000256" key="1">
    <source>
        <dbReference type="ARBA" id="ARBA00000677"/>
    </source>
</evidence>
<proteinExistence type="inferred from homology"/>
<dbReference type="GO" id="GO:0006465">
    <property type="term" value="P:signal peptide processing"/>
    <property type="evidence" value="ECO:0007669"/>
    <property type="project" value="InterPro"/>
</dbReference>
<evidence type="ECO:0000313" key="10">
    <source>
        <dbReference type="EMBL" id="HIU39248.1"/>
    </source>
</evidence>
<keyword evidence="8" id="KW-1133">Transmembrane helix</keyword>
<feature type="domain" description="Peptidase S26" evidence="9">
    <location>
        <begin position="80"/>
        <end position="308"/>
    </location>
</feature>
<protein>
    <recommendedName>
        <fullName evidence="4">Signal peptidase I</fullName>
        <ecNumber evidence="3">3.4.21.89</ecNumber>
    </recommendedName>
    <alternativeName>
        <fullName evidence="6">Leader peptidase I</fullName>
    </alternativeName>
</protein>
<evidence type="ECO:0000256" key="4">
    <source>
        <dbReference type="ARBA" id="ARBA00019232"/>
    </source>
</evidence>
<dbReference type="GO" id="GO:0016020">
    <property type="term" value="C:membrane"/>
    <property type="evidence" value="ECO:0007669"/>
    <property type="project" value="InterPro"/>
</dbReference>
<dbReference type="InterPro" id="IPR036286">
    <property type="entry name" value="LexA/Signal_pep-like_sf"/>
</dbReference>
<sequence>MEEDKNKRKPATLAERLKAVKKTRWIRFGIVSVIFFLFVVWLNNYWVLLIYPLLFDIYLTLYIPWNWWKSSENKVVRTVMSWVDAILYALVLVYLIFTFIGQNYKIPSSSLEKTLLVGDYLWVNKMCYGPRVPMTPIHFPLCQNTFPWINVKSYTDKPQLKYRRLPGIRDIERNDIVVFNYPTGDTVAFKVQNPDYYTLSYVEGRKALAGYVRDSYSRGDYIDIGSYEFGQRCLAAGGEIIKKNPEVFGDVLYRPVDRRENYVKRAIGLPGEYLKIKNDVVYINGRPLQEPENVQYAYSIYTDGTAISDENWEEAEVSLADRCVSVETAGGVVYAQKYGADGQLYEAGVPLTKASAAYFRSLPFVTKVEKMPTLYDPAFRDLVYPVTKDYGWTRADYATNLEKGIWIPKKGETLKLSLFNLPIYERAIKNYEGNDLRVENGKIYINGKQTDSYTFQLDYYWMMGDNRDNSLDSRYWGFVPEDHVVGTPMFVIISIDQDKGFLQGFRWDRIFKDANPDK</sequence>
<evidence type="ECO:0000259" key="9">
    <source>
        <dbReference type="Pfam" id="PF10502"/>
    </source>
</evidence>
<keyword evidence="8" id="KW-0472">Membrane</keyword>
<evidence type="ECO:0000313" key="11">
    <source>
        <dbReference type="Proteomes" id="UP000824076"/>
    </source>
</evidence>
<dbReference type="InterPro" id="IPR019757">
    <property type="entry name" value="Pept_S26A_signal_pept_1_Lys-AS"/>
</dbReference>
<dbReference type="GO" id="GO:0004252">
    <property type="term" value="F:serine-type endopeptidase activity"/>
    <property type="evidence" value="ECO:0007669"/>
    <property type="project" value="InterPro"/>
</dbReference>
<dbReference type="PANTHER" id="PTHR43390">
    <property type="entry name" value="SIGNAL PEPTIDASE I"/>
    <property type="match status" value="1"/>
</dbReference>
<dbReference type="PROSITE" id="PS00761">
    <property type="entry name" value="SPASE_I_3"/>
    <property type="match status" value="1"/>
</dbReference>
<dbReference type="SUPFAM" id="SSF51306">
    <property type="entry name" value="LexA/Signal peptidase"/>
    <property type="match status" value="1"/>
</dbReference>
<dbReference type="InterPro" id="IPR019533">
    <property type="entry name" value="Peptidase_S26"/>
</dbReference>
<feature type="transmembrane region" description="Helical" evidence="8">
    <location>
        <begin position="48"/>
        <end position="67"/>
    </location>
</feature>
<dbReference type="EC" id="3.4.21.89" evidence="3"/>
<evidence type="ECO:0000256" key="5">
    <source>
        <dbReference type="ARBA" id="ARBA00022801"/>
    </source>
</evidence>
<dbReference type="Gene3D" id="2.10.109.10">
    <property type="entry name" value="Umud Fragment, subunit A"/>
    <property type="match status" value="2"/>
</dbReference>
<evidence type="ECO:0000256" key="7">
    <source>
        <dbReference type="PIRSR" id="PIRSR600223-1"/>
    </source>
</evidence>
<dbReference type="Proteomes" id="UP000824076">
    <property type="component" value="Unassembled WGS sequence"/>
</dbReference>
<accession>A0A9D1IKY9</accession>
<keyword evidence="5" id="KW-0378">Hydrolase</keyword>
<dbReference type="PRINTS" id="PR00727">
    <property type="entry name" value="LEADERPTASE"/>
</dbReference>
<comment type="catalytic activity">
    <reaction evidence="1">
        <text>Cleavage of hydrophobic, N-terminal signal or leader sequences from secreted and periplasmic proteins.</text>
        <dbReference type="EC" id="3.4.21.89"/>
    </reaction>
</comment>
<feature type="domain" description="Peptidase S26" evidence="9">
    <location>
        <begin position="458"/>
        <end position="491"/>
    </location>
</feature>
<name>A0A9D1IKY9_9BACT</name>
<evidence type="ECO:0000256" key="3">
    <source>
        <dbReference type="ARBA" id="ARBA00013208"/>
    </source>
</evidence>
<dbReference type="GO" id="GO:0009003">
    <property type="term" value="F:signal peptidase activity"/>
    <property type="evidence" value="ECO:0007669"/>
    <property type="project" value="UniProtKB-EC"/>
</dbReference>
<dbReference type="Pfam" id="PF10502">
    <property type="entry name" value="Peptidase_S26"/>
    <property type="match status" value="2"/>
</dbReference>